<proteinExistence type="predicted"/>
<comment type="caution">
    <text evidence="1">The sequence shown here is derived from an EMBL/GenBank/DDBJ whole genome shotgun (WGS) entry which is preliminary data.</text>
</comment>
<dbReference type="AlphaFoldDB" id="A0A9X1RQ93"/>
<dbReference type="Proteomes" id="UP001139308">
    <property type="component" value="Unassembled WGS sequence"/>
</dbReference>
<gene>
    <name evidence="1" type="ORF">L5014_13590</name>
</gene>
<accession>A0A9X1RQ93</accession>
<evidence type="ECO:0000313" key="1">
    <source>
        <dbReference type="EMBL" id="MCG5074384.1"/>
    </source>
</evidence>
<organism evidence="1 2">
    <name type="scientific">Paraburkholderia tagetis</name>
    <dbReference type="NCBI Taxonomy" id="2913261"/>
    <lineage>
        <taxon>Bacteria</taxon>
        <taxon>Pseudomonadati</taxon>
        <taxon>Pseudomonadota</taxon>
        <taxon>Betaproteobacteria</taxon>
        <taxon>Burkholderiales</taxon>
        <taxon>Burkholderiaceae</taxon>
        <taxon>Paraburkholderia</taxon>
    </lineage>
</organism>
<dbReference type="Pfam" id="PF05973">
    <property type="entry name" value="Gp49"/>
    <property type="match status" value="1"/>
</dbReference>
<protein>
    <submittedName>
        <fullName evidence="1">Type II toxin-antitoxin system RelE/ParE family toxin</fullName>
    </submittedName>
</protein>
<dbReference type="RefSeq" id="WP_238464265.1">
    <property type="nucleotide sequence ID" value="NZ_JAKLJA010000009.1"/>
</dbReference>
<sequence length="65" mass="7608">MSFLAFAGRLTLRRTYKILYNISDVKPVAVHVLHCFKKKTEKTAFTDLSLARQRYRAAIKQEHEP</sequence>
<dbReference type="EMBL" id="JAKLJA010000009">
    <property type="protein sequence ID" value="MCG5074384.1"/>
    <property type="molecule type" value="Genomic_DNA"/>
</dbReference>
<name>A0A9X1RQ93_9BURK</name>
<evidence type="ECO:0000313" key="2">
    <source>
        <dbReference type="Proteomes" id="UP001139308"/>
    </source>
</evidence>
<reference evidence="1" key="1">
    <citation type="submission" date="2022-01" db="EMBL/GenBank/DDBJ databases">
        <title>Genome sequence and assembly of Parabukholderia sp. RG36.</title>
        <authorList>
            <person name="Chhetri G."/>
        </authorList>
    </citation>
    <scope>NUCLEOTIDE SEQUENCE</scope>
    <source>
        <strain evidence="1">RG36</strain>
    </source>
</reference>
<keyword evidence="2" id="KW-1185">Reference proteome</keyword>
<dbReference type="InterPro" id="IPR009241">
    <property type="entry name" value="HigB-like"/>
</dbReference>